<keyword evidence="1" id="KW-1133">Transmembrane helix</keyword>
<dbReference type="Proteomes" id="UP000775500">
    <property type="component" value="Unassembled WGS sequence"/>
</dbReference>
<feature type="transmembrane region" description="Helical" evidence="1">
    <location>
        <begin position="251"/>
        <end position="274"/>
    </location>
</feature>
<dbReference type="Proteomes" id="UP000521313">
    <property type="component" value="Unassembled WGS sequence"/>
</dbReference>
<feature type="transmembrane region" description="Helical" evidence="1">
    <location>
        <begin position="186"/>
        <end position="207"/>
    </location>
</feature>
<name>A0A7W8FXF2_9FIRM</name>
<dbReference type="PANTHER" id="PTHR32502:SF26">
    <property type="entry name" value="PHOSPHOTRANSFERASE SYSTEM SUGAR-SPECIFIC EIID COMPONENT"/>
    <property type="match status" value="1"/>
</dbReference>
<protein>
    <submittedName>
        <fullName evidence="2">PTS system mannose-specific IID component</fullName>
    </submittedName>
    <submittedName>
        <fullName evidence="3">PTS system mannose/fructose/sorbose family transporter subunit IID</fullName>
    </submittedName>
</protein>
<evidence type="ECO:0000313" key="4">
    <source>
        <dbReference type="Proteomes" id="UP000521313"/>
    </source>
</evidence>
<evidence type="ECO:0000313" key="3">
    <source>
        <dbReference type="EMBL" id="MBM6832023.1"/>
    </source>
</evidence>
<comment type="caution">
    <text evidence="2">The sequence shown here is derived from an EMBL/GenBank/DDBJ whole genome shotgun (WGS) entry which is preliminary data.</text>
</comment>
<sequence length="277" mass="30383">MNNQFERGTVNRLTEKERKAAFRRWTFVAGLGWNYETQQAPSVAFAMSKALRKIYPNDEDYIEAMDNHFKYFNITPQMGNLVLGATLAMEEQDGLKAKDAVQNLKISLMGPLSGVGDSLFWVLWPTIIGGISGYMALQGNPIGAIIWIIVSVALYFVKMALSNLGYSSGTKLITTLGDKINLLTDAASVMGLMVVGTLIATVIKIYVPLTFKAGEVSLSLQTDVIDKIMPALLPVLLTALVYWLLGKKWWTPVKVILLLVVVSLVGAYFGILGIQTA</sequence>
<reference evidence="3" key="2">
    <citation type="submission" date="2020-08" db="EMBL/GenBank/DDBJ databases">
        <authorList>
            <person name="Cejkova D."/>
            <person name="Kubasova T."/>
            <person name="Jahodarova E."/>
            <person name="Rychlik I."/>
        </authorList>
    </citation>
    <scope>NUCLEOTIDE SEQUENCE</scope>
    <source>
        <strain evidence="3">An423</strain>
    </source>
</reference>
<keyword evidence="1" id="KW-0472">Membrane</keyword>
<evidence type="ECO:0000313" key="5">
    <source>
        <dbReference type="Proteomes" id="UP000775500"/>
    </source>
</evidence>
<dbReference type="PROSITE" id="PS51108">
    <property type="entry name" value="PTS_EIID"/>
    <property type="match status" value="1"/>
</dbReference>
<dbReference type="InterPro" id="IPR004704">
    <property type="entry name" value="PTS_IID_man"/>
</dbReference>
<dbReference type="RefSeq" id="WP_183376685.1">
    <property type="nucleotide sequence ID" value="NZ_JACHHD010000019.1"/>
</dbReference>
<dbReference type="InterPro" id="IPR050303">
    <property type="entry name" value="GatZ_KbaZ_carbometab"/>
</dbReference>
<keyword evidence="5" id="KW-1185">Reference proteome</keyword>
<evidence type="ECO:0000313" key="2">
    <source>
        <dbReference type="EMBL" id="MBB5185589.1"/>
    </source>
</evidence>
<proteinExistence type="predicted"/>
<feature type="transmembrane region" description="Helical" evidence="1">
    <location>
        <begin position="228"/>
        <end position="245"/>
    </location>
</feature>
<dbReference type="GO" id="GO:0005886">
    <property type="term" value="C:plasma membrane"/>
    <property type="evidence" value="ECO:0007669"/>
    <property type="project" value="TreeGrafter"/>
</dbReference>
<organism evidence="2 4">
    <name type="scientific">Faecalicoccus acidiformans</name>
    <dbReference type="NCBI Taxonomy" id="915173"/>
    <lineage>
        <taxon>Bacteria</taxon>
        <taxon>Bacillati</taxon>
        <taxon>Bacillota</taxon>
        <taxon>Erysipelotrichia</taxon>
        <taxon>Erysipelotrichales</taxon>
        <taxon>Erysipelotrichaceae</taxon>
        <taxon>Faecalicoccus</taxon>
    </lineage>
</organism>
<evidence type="ECO:0000256" key="1">
    <source>
        <dbReference type="SAM" id="Phobius"/>
    </source>
</evidence>
<dbReference type="PANTHER" id="PTHR32502">
    <property type="entry name" value="N-ACETYLGALACTOSAMINE PERMEASE II COMPONENT-RELATED"/>
    <property type="match status" value="1"/>
</dbReference>
<reference evidence="3 5" key="3">
    <citation type="journal article" date="2021" name="Sci. Rep.">
        <title>The distribution of antibiotic resistance genes in chicken gut microbiota commensals.</title>
        <authorList>
            <person name="Juricova H."/>
            <person name="Matiasovicova J."/>
            <person name="Kubasova T."/>
            <person name="Cejkova D."/>
            <person name="Rychlik I."/>
        </authorList>
    </citation>
    <scope>NUCLEOTIDE SEQUENCE [LARGE SCALE GENOMIC DNA]</scope>
    <source>
        <strain evidence="3 5">An423</strain>
    </source>
</reference>
<reference evidence="2 4" key="1">
    <citation type="submission" date="2020-08" db="EMBL/GenBank/DDBJ databases">
        <title>Genomic Encyclopedia of Type Strains, Phase IV (KMG-IV): sequencing the most valuable type-strain genomes for metagenomic binning, comparative biology and taxonomic classification.</title>
        <authorList>
            <person name="Goeker M."/>
        </authorList>
    </citation>
    <scope>NUCLEOTIDE SEQUENCE [LARGE SCALE GENOMIC DNA]</scope>
    <source>
        <strain evidence="2 4">DSM 26963</strain>
    </source>
</reference>
<dbReference type="EMBL" id="JACHHD010000019">
    <property type="protein sequence ID" value="MBB5185589.1"/>
    <property type="molecule type" value="Genomic_DNA"/>
</dbReference>
<dbReference type="Pfam" id="PF03613">
    <property type="entry name" value="EIID-AGA"/>
    <property type="match status" value="1"/>
</dbReference>
<dbReference type="AlphaFoldDB" id="A0A7W8FXF2"/>
<dbReference type="EMBL" id="JACJLU010000011">
    <property type="protein sequence ID" value="MBM6832023.1"/>
    <property type="molecule type" value="Genomic_DNA"/>
</dbReference>
<dbReference type="GO" id="GO:0009401">
    <property type="term" value="P:phosphoenolpyruvate-dependent sugar phosphotransferase system"/>
    <property type="evidence" value="ECO:0007669"/>
    <property type="project" value="InterPro"/>
</dbReference>
<accession>A0A7W8FXF2</accession>
<feature type="transmembrane region" description="Helical" evidence="1">
    <location>
        <begin position="144"/>
        <end position="166"/>
    </location>
</feature>
<keyword evidence="1" id="KW-0812">Transmembrane</keyword>
<gene>
    <name evidence="3" type="ORF">H5982_07905</name>
    <name evidence="2" type="ORF">HNQ43_001664</name>
</gene>